<keyword evidence="2" id="KW-1185">Reference proteome</keyword>
<reference evidence="1" key="1">
    <citation type="submission" date="2017-10" db="EMBL/GenBank/DDBJ databases">
        <title>Massilia psychrophilum sp. nov., a novel purple-pigmented bacterium isolated from Tianshan glacier, Xinjiang Municipality, China.</title>
        <authorList>
            <person name="Wang H."/>
        </authorList>
    </citation>
    <scope>NUCLEOTIDE SEQUENCE [LARGE SCALE GENOMIC DNA]</scope>
    <source>
        <strain evidence="1">B2</strain>
    </source>
</reference>
<organism evidence="1 2">
    <name type="scientific">Massilia violaceinigra</name>
    <dbReference type="NCBI Taxonomy" id="2045208"/>
    <lineage>
        <taxon>Bacteria</taxon>
        <taxon>Pseudomonadati</taxon>
        <taxon>Pseudomonadota</taxon>
        <taxon>Betaproteobacteria</taxon>
        <taxon>Burkholderiales</taxon>
        <taxon>Oxalobacteraceae</taxon>
        <taxon>Telluria group</taxon>
        <taxon>Massilia</taxon>
    </lineage>
</organism>
<evidence type="ECO:0000313" key="2">
    <source>
        <dbReference type="Proteomes" id="UP000229897"/>
    </source>
</evidence>
<protein>
    <submittedName>
        <fullName evidence="1">Uncharacterized protein</fullName>
    </submittedName>
</protein>
<gene>
    <name evidence="1" type="ORF">CR152_15715</name>
</gene>
<dbReference type="KEGG" id="mass:CR152_15715"/>
<name>A0A2D2DLG5_9BURK</name>
<dbReference type="RefSeq" id="WP_099875889.1">
    <property type="nucleotide sequence ID" value="NZ_CP024608.1"/>
</dbReference>
<evidence type="ECO:0000313" key="1">
    <source>
        <dbReference type="EMBL" id="ATQ75812.1"/>
    </source>
</evidence>
<dbReference type="Proteomes" id="UP000229897">
    <property type="component" value="Chromosome"/>
</dbReference>
<accession>A0A2D2DLG5</accession>
<dbReference type="EMBL" id="CP024608">
    <property type="protein sequence ID" value="ATQ75812.1"/>
    <property type="molecule type" value="Genomic_DNA"/>
</dbReference>
<sequence>MNIPPTETFAKLVADPKKVKALFDEFDRLGGQLAERRNIPAGQGHAEPNNEKMSPGWDAMACLPTTANLNIAPAVEMPSAFELICRVVQMETSKDAASGNDAMARADN</sequence>
<dbReference type="AlphaFoldDB" id="A0A2D2DLG5"/>
<proteinExistence type="predicted"/>